<dbReference type="InterPro" id="IPR003497">
    <property type="entry name" value="BRO_N_domain"/>
</dbReference>
<dbReference type="Pfam" id="PF02498">
    <property type="entry name" value="Bro-N"/>
    <property type="match status" value="1"/>
</dbReference>
<protein>
    <recommendedName>
        <fullName evidence="1">Bro-N domain-containing protein</fullName>
    </recommendedName>
</protein>
<proteinExistence type="predicted"/>
<name>A0A2S5CGF9_9GAMM</name>
<dbReference type="EMBL" id="PGFZ01000020">
    <property type="protein sequence ID" value="POZ49884.1"/>
    <property type="molecule type" value="Genomic_DNA"/>
</dbReference>
<dbReference type="AlphaFoldDB" id="A0A2S5CGF9"/>
<comment type="caution">
    <text evidence="2">The sequence shown here is derived from an EMBL/GenBank/DDBJ whole genome shotgun (WGS) entry which is preliminary data.</text>
</comment>
<reference evidence="2 3" key="1">
    <citation type="submission" date="2017-11" db="EMBL/GenBank/DDBJ databases">
        <title>Draft Genome Sequence of Methylobacter psychrotolerans Sph1T, an Obligate Methanotroph from Low-Temperature Environments.</title>
        <authorList>
            <person name="Oshkin I.Y."/>
            <person name="Miroshnikov K."/>
            <person name="Belova S.E."/>
            <person name="Korzhenkov A."/>
            <person name="Toshchakov S.V."/>
            <person name="Dedysh S.N."/>
        </authorList>
    </citation>
    <scope>NUCLEOTIDE SEQUENCE [LARGE SCALE GENOMIC DNA]</scope>
    <source>
        <strain evidence="2 3">Sph1</strain>
    </source>
</reference>
<dbReference type="RefSeq" id="WP_211299303.1">
    <property type="nucleotide sequence ID" value="NZ_PGFZ01000020.1"/>
</dbReference>
<gene>
    <name evidence="2" type="ORF">AADEFJLK_04330</name>
</gene>
<dbReference type="Proteomes" id="UP000237423">
    <property type="component" value="Unassembled WGS sequence"/>
</dbReference>
<evidence type="ECO:0000259" key="1">
    <source>
        <dbReference type="Pfam" id="PF02498"/>
    </source>
</evidence>
<evidence type="ECO:0000313" key="3">
    <source>
        <dbReference type="Proteomes" id="UP000237423"/>
    </source>
</evidence>
<sequence>MPAGYPCNSDLTPSDYVPAAQLVRWLTVVSKFLTETIMNTSNFSLTANPFFFSLSAVRTALDADNNPWFCAKDVCAVLGIEWTGHTLDNMPESWKGVVKLTTPSAHDGRGGGS</sequence>
<organism evidence="2 3">
    <name type="scientific">Methylovulum psychrotolerans</name>
    <dbReference type="NCBI Taxonomy" id="1704499"/>
    <lineage>
        <taxon>Bacteria</taxon>
        <taxon>Pseudomonadati</taxon>
        <taxon>Pseudomonadota</taxon>
        <taxon>Gammaproteobacteria</taxon>
        <taxon>Methylococcales</taxon>
        <taxon>Methylococcaceae</taxon>
        <taxon>Methylovulum</taxon>
    </lineage>
</organism>
<evidence type="ECO:0000313" key="2">
    <source>
        <dbReference type="EMBL" id="POZ49884.1"/>
    </source>
</evidence>
<accession>A0A2S5CGF9</accession>
<feature type="domain" description="Bro-N" evidence="1">
    <location>
        <begin position="57"/>
        <end position="98"/>
    </location>
</feature>